<keyword evidence="11 14" id="KW-0472">Membrane</keyword>
<evidence type="ECO:0000256" key="8">
    <source>
        <dbReference type="ARBA" id="ARBA00023002"/>
    </source>
</evidence>
<comment type="subcellular location">
    <subcellularLocation>
        <location evidence="1">Membrane</location>
        <topology evidence="1">Multi-pass membrane protein</topology>
    </subcellularLocation>
</comment>
<keyword evidence="3 13" id="KW-0444">Lipid biosynthesis</keyword>
<dbReference type="InterPro" id="IPR001522">
    <property type="entry name" value="FADS-1_CS"/>
</dbReference>
<comment type="caution">
    <text evidence="16">The sequence shown here is derived from an EMBL/GenBank/DDBJ whole genome shotgun (WGS) entry which is preliminary data.</text>
</comment>
<feature type="domain" description="Fatty acid desaturase" evidence="15">
    <location>
        <begin position="12"/>
        <end position="98"/>
    </location>
</feature>
<dbReference type="PROSITE" id="PS00476">
    <property type="entry name" value="FATTY_ACID_DESATUR_1"/>
    <property type="match status" value="1"/>
</dbReference>
<organism evidence="16 17">
    <name type="scientific">Molorchus minor</name>
    <dbReference type="NCBI Taxonomy" id="1323400"/>
    <lineage>
        <taxon>Eukaryota</taxon>
        <taxon>Metazoa</taxon>
        <taxon>Ecdysozoa</taxon>
        <taxon>Arthropoda</taxon>
        <taxon>Hexapoda</taxon>
        <taxon>Insecta</taxon>
        <taxon>Pterygota</taxon>
        <taxon>Neoptera</taxon>
        <taxon>Endopterygota</taxon>
        <taxon>Coleoptera</taxon>
        <taxon>Polyphaga</taxon>
        <taxon>Cucujiformia</taxon>
        <taxon>Chrysomeloidea</taxon>
        <taxon>Cerambycidae</taxon>
        <taxon>Lamiinae</taxon>
        <taxon>Monochamini</taxon>
        <taxon>Molorchus</taxon>
    </lineage>
</organism>
<gene>
    <name evidence="16" type="ORF">NQ317_008025</name>
</gene>
<keyword evidence="8 13" id="KW-0560">Oxidoreductase</keyword>
<evidence type="ECO:0000256" key="1">
    <source>
        <dbReference type="ARBA" id="ARBA00004141"/>
    </source>
</evidence>
<dbReference type="Pfam" id="PF00487">
    <property type="entry name" value="FA_desaturase"/>
    <property type="match status" value="1"/>
</dbReference>
<dbReference type="PANTHER" id="PTHR11351">
    <property type="entry name" value="ACYL-COA DESATURASE"/>
    <property type="match status" value="1"/>
</dbReference>
<evidence type="ECO:0000256" key="9">
    <source>
        <dbReference type="ARBA" id="ARBA00023004"/>
    </source>
</evidence>
<name>A0ABQ9JL89_9CUCU</name>
<keyword evidence="9" id="KW-0408">Iron</keyword>
<dbReference type="Proteomes" id="UP001162164">
    <property type="component" value="Unassembled WGS sequence"/>
</dbReference>
<reference evidence="16" key="1">
    <citation type="journal article" date="2023" name="Insect Mol. Biol.">
        <title>Genome sequencing provides insights into the evolution of gene families encoding plant cell wall-degrading enzymes in longhorned beetles.</title>
        <authorList>
            <person name="Shin N.R."/>
            <person name="Okamura Y."/>
            <person name="Kirsch R."/>
            <person name="Pauchet Y."/>
        </authorList>
    </citation>
    <scope>NUCLEOTIDE SEQUENCE</scope>
    <source>
        <strain evidence="16">MMC_N1</strain>
    </source>
</reference>
<dbReference type="PRINTS" id="PR00075">
    <property type="entry name" value="FACDDSATRASE"/>
</dbReference>
<dbReference type="PANTHER" id="PTHR11351:SF21">
    <property type="entry name" value="GH07782P"/>
    <property type="match status" value="1"/>
</dbReference>
<comment type="domain">
    <text evidence="13">The histidine box domains are involved in binding the catalytic metal ions.</text>
</comment>
<evidence type="ECO:0000259" key="15">
    <source>
        <dbReference type="Pfam" id="PF00487"/>
    </source>
</evidence>
<evidence type="ECO:0000313" key="17">
    <source>
        <dbReference type="Proteomes" id="UP001162164"/>
    </source>
</evidence>
<keyword evidence="7 14" id="KW-1133">Transmembrane helix</keyword>
<dbReference type="InterPro" id="IPR005804">
    <property type="entry name" value="FA_desaturase_dom"/>
</dbReference>
<evidence type="ECO:0000256" key="5">
    <source>
        <dbReference type="ARBA" id="ARBA00022723"/>
    </source>
</evidence>
<evidence type="ECO:0000313" key="16">
    <source>
        <dbReference type="EMBL" id="KAJ8978384.1"/>
    </source>
</evidence>
<evidence type="ECO:0000256" key="10">
    <source>
        <dbReference type="ARBA" id="ARBA00023098"/>
    </source>
</evidence>
<evidence type="ECO:0000256" key="12">
    <source>
        <dbReference type="ARBA" id="ARBA00023160"/>
    </source>
</evidence>
<keyword evidence="5" id="KW-0479">Metal-binding</keyword>
<keyword evidence="4 13" id="KW-0812">Transmembrane</keyword>
<sequence>MRLAPLDPAYFIWFKLVFCFILPTIIPVLLWGEPLSNCIKALIFVRYTANLNFTWLVNSAAHLWGTKPYDRRIQPVENITVSLFAMGEGYHNYHHTFPWDYRAAEIGMMDRVSMITFLFALTNVSIDTYTLNNRKKIAHLLPLEII</sequence>
<comment type="cofactor">
    <cofactor evidence="13">
        <name>Fe(2+)</name>
        <dbReference type="ChEBI" id="CHEBI:29033"/>
    </cofactor>
</comment>
<evidence type="ECO:0000256" key="4">
    <source>
        <dbReference type="ARBA" id="ARBA00022692"/>
    </source>
</evidence>
<evidence type="ECO:0000256" key="7">
    <source>
        <dbReference type="ARBA" id="ARBA00022989"/>
    </source>
</evidence>
<evidence type="ECO:0000256" key="3">
    <source>
        <dbReference type="ARBA" id="ARBA00022516"/>
    </source>
</evidence>
<proteinExistence type="inferred from homology"/>
<keyword evidence="6" id="KW-0276">Fatty acid metabolism</keyword>
<protein>
    <recommendedName>
        <fullName evidence="15">Fatty acid desaturase domain-containing protein</fullName>
    </recommendedName>
</protein>
<evidence type="ECO:0000256" key="11">
    <source>
        <dbReference type="ARBA" id="ARBA00023136"/>
    </source>
</evidence>
<keyword evidence="12 13" id="KW-0275">Fatty acid biosynthesis</keyword>
<keyword evidence="17" id="KW-1185">Reference proteome</keyword>
<dbReference type="InterPro" id="IPR015876">
    <property type="entry name" value="Acyl-CoA_DS"/>
</dbReference>
<evidence type="ECO:0000256" key="2">
    <source>
        <dbReference type="ARBA" id="ARBA00009295"/>
    </source>
</evidence>
<evidence type="ECO:0000256" key="14">
    <source>
        <dbReference type="SAM" id="Phobius"/>
    </source>
</evidence>
<feature type="transmembrane region" description="Helical" evidence="14">
    <location>
        <begin position="12"/>
        <end position="32"/>
    </location>
</feature>
<dbReference type="EMBL" id="JAPWTJ010000445">
    <property type="protein sequence ID" value="KAJ8978384.1"/>
    <property type="molecule type" value="Genomic_DNA"/>
</dbReference>
<evidence type="ECO:0000256" key="13">
    <source>
        <dbReference type="RuleBase" id="RU000581"/>
    </source>
</evidence>
<comment type="similarity">
    <text evidence="2 13">Belongs to the fatty acid desaturase type 1 family.</text>
</comment>
<keyword evidence="10" id="KW-0443">Lipid metabolism</keyword>
<evidence type="ECO:0000256" key="6">
    <source>
        <dbReference type="ARBA" id="ARBA00022832"/>
    </source>
</evidence>
<accession>A0ABQ9JL89</accession>